<dbReference type="RefSeq" id="WP_377939400.1">
    <property type="nucleotide sequence ID" value="NZ_JBHTHQ010000025.1"/>
</dbReference>
<gene>
    <name evidence="1" type="ORF">ACFQY8_07765</name>
</gene>
<organism evidence="1 2">
    <name type="scientific">Alloscardovia venturai</name>
    <dbReference type="NCBI Taxonomy" id="1769421"/>
    <lineage>
        <taxon>Bacteria</taxon>
        <taxon>Bacillati</taxon>
        <taxon>Actinomycetota</taxon>
        <taxon>Actinomycetes</taxon>
        <taxon>Bifidobacteriales</taxon>
        <taxon>Bifidobacteriaceae</taxon>
        <taxon>Alloscardovia</taxon>
    </lineage>
</organism>
<proteinExistence type="predicted"/>
<reference evidence="2" key="1">
    <citation type="journal article" date="2019" name="Int. J. Syst. Evol. Microbiol.">
        <title>The Global Catalogue of Microorganisms (GCM) 10K type strain sequencing project: providing services to taxonomists for standard genome sequencing and annotation.</title>
        <authorList>
            <consortium name="The Broad Institute Genomics Platform"/>
            <consortium name="The Broad Institute Genome Sequencing Center for Infectious Disease"/>
            <person name="Wu L."/>
            <person name="Ma J."/>
        </authorList>
    </citation>
    <scope>NUCLEOTIDE SEQUENCE [LARGE SCALE GENOMIC DNA]</scope>
    <source>
        <strain evidence="2">CCM 8604</strain>
    </source>
</reference>
<evidence type="ECO:0000313" key="1">
    <source>
        <dbReference type="EMBL" id="MFD0705637.1"/>
    </source>
</evidence>
<evidence type="ECO:0008006" key="3">
    <source>
        <dbReference type="Google" id="ProtNLM"/>
    </source>
</evidence>
<comment type="caution">
    <text evidence="1">The sequence shown here is derived from an EMBL/GenBank/DDBJ whole genome shotgun (WGS) entry which is preliminary data.</text>
</comment>
<protein>
    <recommendedName>
        <fullName evidence="3">DNA-binding protein</fullName>
    </recommendedName>
</protein>
<dbReference type="EMBL" id="JBHTHQ010000025">
    <property type="protein sequence ID" value="MFD0705637.1"/>
    <property type="molecule type" value="Genomic_DNA"/>
</dbReference>
<dbReference type="Proteomes" id="UP001597036">
    <property type="component" value="Unassembled WGS sequence"/>
</dbReference>
<keyword evidence="2" id="KW-1185">Reference proteome</keyword>
<accession>A0ABW2Y5T8</accession>
<sequence length="202" mass="23846">MADEFIPYTKTCLRCDKEFTVSRPQNVHQKFCSANCRKRFNEQTQEIRRWQPLDHAYTELLDKYNKALSAQRSLKEIIEEKDAAIDSYKKLYDSMIYIIPGMSADGYLTLNEDNPFAQHWHKQMDESPINWWPILHGQRPGITLKREPIPIDPEIIGRVVKDKDPDLQDQQTDNTIPADLYDIKSVDWDDEDFDIDHIDWSD</sequence>
<evidence type="ECO:0000313" key="2">
    <source>
        <dbReference type="Proteomes" id="UP001597036"/>
    </source>
</evidence>
<name>A0ABW2Y5T8_9BIFI</name>